<dbReference type="KEGG" id="svo:SVI_1717"/>
<keyword evidence="3" id="KW-1185">Reference proteome</keyword>
<keyword evidence="1" id="KW-1133">Transmembrane helix</keyword>
<organism evidence="2 3">
    <name type="scientific">Shewanella violacea (strain JCM 10179 / CIP 106290 / LMG 19151 / DSS12)</name>
    <dbReference type="NCBI Taxonomy" id="637905"/>
    <lineage>
        <taxon>Bacteria</taxon>
        <taxon>Pseudomonadati</taxon>
        <taxon>Pseudomonadota</taxon>
        <taxon>Gammaproteobacteria</taxon>
        <taxon>Alteromonadales</taxon>
        <taxon>Shewanellaceae</taxon>
        <taxon>Shewanella</taxon>
    </lineage>
</organism>
<dbReference type="Proteomes" id="UP000002350">
    <property type="component" value="Chromosome"/>
</dbReference>
<accession>D4ZJ39</accession>
<keyword evidence="1" id="KW-0472">Membrane</keyword>
<proteinExistence type="predicted"/>
<protein>
    <submittedName>
        <fullName evidence="2">Uncharacterized protein</fullName>
    </submittedName>
</protein>
<name>D4ZJ39_SHEVD</name>
<sequence>MIIVKYLFAAVISSVLFFAIFFWLYLSGTNTRYCPLSHILDDLSVCFILDSVDDRVLIQHGELDTNDFYLEIIESGESSKFQFPSSVVNVGRSGYSAQLIANDRAAILINDEIFVLKKYTGSY</sequence>
<dbReference type="HOGENOM" id="CLU_2013706_0_0_6"/>
<evidence type="ECO:0000256" key="1">
    <source>
        <dbReference type="SAM" id="Phobius"/>
    </source>
</evidence>
<dbReference type="RefSeq" id="WP_013050995.1">
    <property type="nucleotide sequence ID" value="NC_014012.1"/>
</dbReference>
<dbReference type="EMBL" id="AP011177">
    <property type="protein sequence ID" value="BAJ01688.1"/>
    <property type="molecule type" value="Genomic_DNA"/>
</dbReference>
<evidence type="ECO:0000313" key="3">
    <source>
        <dbReference type="Proteomes" id="UP000002350"/>
    </source>
</evidence>
<evidence type="ECO:0000313" key="2">
    <source>
        <dbReference type="EMBL" id="BAJ01688.1"/>
    </source>
</evidence>
<dbReference type="AlphaFoldDB" id="D4ZJ39"/>
<feature type="transmembrane region" description="Helical" evidence="1">
    <location>
        <begin position="6"/>
        <end position="26"/>
    </location>
</feature>
<dbReference type="OrthoDB" id="9879558at2"/>
<reference evidence="3" key="1">
    <citation type="journal article" date="2010" name="Mol. Biosyst.">
        <title>Complete genome sequence and comparative analysis of Shewanella violacea, a psychrophilic and piezophilic bacterium from deep sea floor sediments.</title>
        <authorList>
            <person name="Aono E."/>
            <person name="Baba T."/>
            <person name="Ara T."/>
            <person name="Nishi T."/>
            <person name="Nakamichi T."/>
            <person name="Inamoto E."/>
            <person name="Toyonaga H."/>
            <person name="Hasegawa M."/>
            <person name="Takai Y."/>
            <person name="Okumura Y."/>
            <person name="Baba M."/>
            <person name="Tomita M."/>
            <person name="Kato C."/>
            <person name="Oshima T."/>
            <person name="Nakasone K."/>
            <person name="Mori H."/>
        </authorList>
    </citation>
    <scope>NUCLEOTIDE SEQUENCE [LARGE SCALE GENOMIC DNA]</scope>
    <source>
        <strain evidence="3">JCM 10179 / CIP 106290 / LMG 19151 / DSS12</strain>
    </source>
</reference>
<gene>
    <name evidence="2" type="ordered locus">SVI_1717</name>
</gene>
<keyword evidence="1" id="KW-0812">Transmembrane</keyword>